<evidence type="ECO:0000256" key="1">
    <source>
        <dbReference type="SAM" id="MobiDB-lite"/>
    </source>
</evidence>
<feature type="region of interest" description="Disordered" evidence="1">
    <location>
        <begin position="79"/>
        <end position="98"/>
    </location>
</feature>
<protein>
    <recommendedName>
        <fullName evidence="2">Integrase zinc-binding domain-containing protein</fullName>
    </recommendedName>
</protein>
<accession>A0A9D4MX71</accession>
<comment type="caution">
    <text evidence="3">The sequence shown here is derived from an EMBL/GenBank/DDBJ whole genome shotgun (WGS) entry which is preliminary data.</text>
</comment>
<reference evidence="3" key="2">
    <citation type="submission" date="2020-11" db="EMBL/GenBank/DDBJ databases">
        <authorList>
            <person name="McCartney M.A."/>
            <person name="Auch B."/>
            <person name="Kono T."/>
            <person name="Mallez S."/>
            <person name="Becker A."/>
            <person name="Gohl D.M."/>
            <person name="Silverstein K.A.T."/>
            <person name="Koren S."/>
            <person name="Bechman K.B."/>
            <person name="Herman A."/>
            <person name="Abrahante J.E."/>
            <person name="Garbe J."/>
        </authorList>
    </citation>
    <scope>NUCLEOTIDE SEQUENCE</scope>
    <source>
        <strain evidence="3">Duluth1</strain>
        <tissue evidence="3">Whole animal</tissue>
    </source>
</reference>
<dbReference type="Gene3D" id="1.10.340.70">
    <property type="match status" value="1"/>
</dbReference>
<dbReference type="AlphaFoldDB" id="A0A9D4MX71"/>
<evidence type="ECO:0000313" key="3">
    <source>
        <dbReference type="EMBL" id="KAH3885577.1"/>
    </source>
</evidence>
<sequence length="98" mass="11478">MLERLHKAHLGYDNMDSRVRGTIFRPGMRAELKEFTKNCEQCEDRKPSPQQEKLKQQLWNTTLGQGRFGLVPNTEQIMSRRRRLQHQLHRGGSSDSSN</sequence>
<dbReference type="InterPro" id="IPR041588">
    <property type="entry name" value="Integrase_H2C2"/>
</dbReference>
<organism evidence="3 4">
    <name type="scientific">Dreissena polymorpha</name>
    <name type="common">Zebra mussel</name>
    <name type="synonym">Mytilus polymorpha</name>
    <dbReference type="NCBI Taxonomy" id="45954"/>
    <lineage>
        <taxon>Eukaryota</taxon>
        <taxon>Metazoa</taxon>
        <taxon>Spiralia</taxon>
        <taxon>Lophotrochozoa</taxon>
        <taxon>Mollusca</taxon>
        <taxon>Bivalvia</taxon>
        <taxon>Autobranchia</taxon>
        <taxon>Heteroconchia</taxon>
        <taxon>Euheterodonta</taxon>
        <taxon>Imparidentia</taxon>
        <taxon>Neoheterodontei</taxon>
        <taxon>Myida</taxon>
        <taxon>Dreissenoidea</taxon>
        <taxon>Dreissenidae</taxon>
        <taxon>Dreissena</taxon>
    </lineage>
</organism>
<dbReference type="Proteomes" id="UP000828390">
    <property type="component" value="Unassembled WGS sequence"/>
</dbReference>
<feature type="compositionally biased region" description="Basic residues" evidence="1">
    <location>
        <begin position="79"/>
        <end position="89"/>
    </location>
</feature>
<dbReference type="Pfam" id="PF17921">
    <property type="entry name" value="Integrase_H2C2"/>
    <property type="match status" value="1"/>
</dbReference>
<name>A0A9D4MX71_DREPO</name>
<feature type="domain" description="Integrase zinc-binding" evidence="2">
    <location>
        <begin position="2"/>
        <end position="48"/>
    </location>
</feature>
<keyword evidence="4" id="KW-1185">Reference proteome</keyword>
<gene>
    <name evidence="3" type="ORF">DPMN_009572</name>
</gene>
<evidence type="ECO:0000259" key="2">
    <source>
        <dbReference type="Pfam" id="PF17921"/>
    </source>
</evidence>
<reference evidence="3" key="1">
    <citation type="journal article" date="2019" name="bioRxiv">
        <title>The Genome of the Zebra Mussel, Dreissena polymorpha: A Resource for Invasive Species Research.</title>
        <authorList>
            <person name="McCartney M.A."/>
            <person name="Auch B."/>
            <person name="Kono T."/>
            <person name="Mallez S."/>
            <person name="Zhang Y."/>
            <person name="Obille A."/>
            <person name="Becker A."/>
            <person name="Abrahante J.E."/>
            <person name="Garbe J."/>
            <person name="Badalamenti J.P."/>
            <person name="Herman A."/>
            <person name="Mangelson H."/>
            <person name="Liachko I."/>
            <person name="Sullivan S."/>
            <person name="Sone E.D."/>
            <person name="Koren S."/>
            <person name="Silverstein K.A.T."/>
            <person name="Beckman K.B."/>
            <person name="Gohl D.M."/>
        </authorList>
    </citation>
    <scope>NUCLEOTIDE SEQUENCE</scope>
    <source>
        <strain evidence="3">Duluth1</strain>
        <tissue evidence="3">Whole animal</tissue>
    </source>
</reference>
<evidence type="ECO:0000313" key="4">
    <source>
        <dbReference type="Proteomes" id="UP000828390"/>
    </source>
</evidence>
<dbReference type="EMBL" id="JAIWYP010000001">
    <property type="protein sequence ID" value="KAH3885577.1"/>
    <property type="molecule type" value="Genomic_DNA"/>
</dbReference>
<proteinExistence type="predicted"/>